<organism evidence="7 8">
    <name type="scientific">Babjeviella inositovora NRRL Y-12698</name>
    <dbReference type="NCBI Taxonomy" id="984486"/>
    <lineage>
        <taxon>Eukaryota</taxon>
        <taxon>Fungi</taxon>
        <taxon>Dikarya</taxon>
        <taxon>Ascomycota</taxon>
        <taxon>Saccharomycotina</taxon>
        <taxon>Pichiomycetes</taxon>
        <taxon>Serinales incertae sedis</taxon>
        <taxon>Babjeviella</taxon>
    </lineage>
</organism>
<dbReference type="InterPro" id="IPR020843">
    <property type="entry name" value="ER"/>
</dbReference>
<evidence type="ECO:0000256" key="2">
    <source>
        <dbReference type="ARBA" id="ARBA00022723"/>
    </source>
</evidence>
<dbReference type="InterPro" id="IPR013154">
    <property type="entry name" value="ADH-like_N"/>
</dbReference>
<dbReference type="RefSeq" id="XP_018986271.1">
    <property type="nucleotide sequence ID" value="XM_019130359.1"/>
</dbReference>
<dbReference type="GO" id="GO:0016491">
    <property type="term" value="F:oxidoreductase activity"/>
    <property type="evidence" value="ECO:0007669"/>
    <property type="project" value="UniProtKB-KW"/>
</dbReference>
<dbReference type="InterPro" id="IPR002328">
    <property type="entry name" value="ADH_Zn_CS"/>
</dbReference>
<proteinExistence type="inferred from homology"/>
<accession>A0A1E3QTA8</accession>
<dbReference type="Gene3D" id="3.90.180.10">
    <property type="entry name" value="Medium-chain alcohol dehydrogenases, catalytic domain"/>
    <property type="match status" value="1"/>
</dbReference>
<name>A0A1E3QTA8_9ASCO</name>
<dbReference type="AlphaFoldDB" id="A0A1E3QTA8"/>
<dbReference type="SUPFAM" id="SSF50129">
    <property type="entry name" value="GroES-like"/>
    <property type="match status" value="1"/>
</dbReference>
<protein>
    <recommendedName>
        <fullName evidence="6">Enoyl reductase (ER) domain-containing protein</fullName>
    </recommendedName>
</protein>
<evidence type="ECO:0000313" key="7">
    <source>
        <dbReference type="EMBL" id="ODQ80943.1"/>
    </source>
</evidence>
<dbReference type="Pfam" id="PF08240">
    <property type="entry name" value="ADH_N"/>
    <property type="match status" value="1"/>
</dbReference>
<keyword evidence="4" id="KW-0560">Oxidoreductase</keyword>
<evidence type="ECO:0000313" key="8">
    <source>
        <dbReference type="Proteomes" id="UP000094336"/>
    </source>
</evidence>
<evidence type="ECO:0000256" key="5">
    <source>
        <dbReference type="RuleBase" id="RU361277"/>
    </source>
</evidence>
<sequence length="360" mass="39036">MTASKTMRAVVFKGPRDVVVETRPIPELSSPKDALIRVRAAGVCGTELHSYRGEMTPQPGYIMGHEFTGEVVEVGAAVKHFKAGDLVVASFTQQCGECFYCLKGYSSMCEVTTTFGGPALDGGQAEYVRVPYADTTLFRKPDDVEDSVLVMMADIFPTGYYGVKNYIDRITDKKDLETDVVVSVGCGPVGLCAILAAKAMGVKNLYAIDTVPLRLTMAAEYGAIPIDLADGDASILERIHALTDGRGADAVLEIVGSESALRLAFNLVRPLGFISSIGYQHGKIPFTGLDCYMKNARMQFGRCPVRTIFAESLEVFRKVSAQLEGFVDTSIDLEDAANGFALFDQHKVRKVVLIPNMKEA</sequence>
<dbReference type="InterPro" id="IPR013149">
    <property type="entry name" value="ADH-like_C"/>
</dbReference>
<comment type="similarity">
    <text evidence="5">Belongs to the zinc-containing alcohol dehydrogenase family.</text>
</comment>
<dbReference type="Proteomes" id="UP000094336">
    <property type="component" value="Unassembled WGS sequence"/>
</dbReference>
<dbReference type="InterPro" id="IPR011032">
    <property type="entry name" value="GroES-like_sf"/>
</dbReference>
<dbReference type="Pfam" id="PF00107">
    <property type="entry name" value="ADH_zinc_N"/>
    <property type="match status" value="1"/>
</dbReference>
<dbReference type="GeneID" id="30148212"/>
<feature type="domain" description="Enoyl reductase (ER)" evidence="6">
    <location>
        <begin position="14"/>
        <end position="353"/>
    </location>
</feature>
<evidence type="ECO:0000256" key="3">
    <source>
        <dbReference type="ARBA" id="ARBA00022833"/>
    </source>
</evidence>
<dbReference type="EMBL" id="KV454428">
    <property type="protein sequence ID" value="ODQ80943.1"/>
    <property type="molecule type" value="Genomic_DNA"/>
</dbReference>
<keyword evidence="8" id="KW-1185">Reference proteome</keyword>
<evidence type="ECO:0000256" key="1">
    <source>
        <dbReference type="ARBA" id="ARBA00001947"/>
    </source>
</evidence>
<dbReference type="SUPFAM" id="SSF51735">
    <property type="entry name" value="NAD(P)-binding Rossmann-fold domains"/>
    <property type="match status" value="1"/>
</dbReference>
<dbReference type="GO" id="GO:0008270">
    <property type="term" value="F:zinc ion binding"/>
    <property type="evidence" value="ECO:0007669"/>
    <property type="project" value="InterPro"/>
</dbReference>
<dbReference type="PANTHER" id="PTHR42813:SF2">
    <property type="entry name" value="DEHYDROGENASE, ZINC-CONTAINING, PUTATIVE (AFU_ORTHOLOGUE AFUA_2G02810)-RELATED"/>
    <property type="match status" value="1"/>
</dbReference>
<reference evidence="8" key="1">
    <citation type="submission" date="2016-05" db="EMBL/GenBank/DDBJ databases">
        <title>Comparative genomics of biotechnologically important yeasts.</title>
        <authorList>
            <consortium name="DOE Joint Genome Institute"/>
            <person name="Riley R."/>
            <person name="Haridas S."/>
            <person name="Wolfe K.H."/>
            <person name="Lopes M.R."/>
            <person name="Hittinger C.T."/>
            <person name="Goker M."/>
            <person name="Salamov A."/>
            <person name="Wisecaver J."/>
            <person name="Long T.M."/>
            <person name="Aerts A.L."/>
            <person name="Barry K."/>
            <person name="Choi C."/>
            <person name="Clum A."/>
            <person name="Coughlan A.Y."/>
            <person name="Deshpande S."/>
            <person name="Douglass A.P."/>
            <person name="Hanson S.J."/>
            <person name="Klenk H.-P."/>
            <person name="Labutti K."/>
            <person name="Lapidus A."/>
            <person name="Lindquist E."/>
            <person name="Lipzen A."/>
            <person name="Meier-Kolthoff J.P."/>
            <person name="Ohm R.A."/>
            <person name="Otillar R.P."/>
            <person name="Pangilinan J."/>
            <person name="Peng Y."/>
            <person name="Rokas A."/>
            <person name="Rosa C.A."/>
            <person name="Scheuner C."/>
            <person name="Sibirny A.A."/>
            <person name="Slot J.C."/>
            <person name="Stielow J.B."/>
            <person name="Sun H."/>
            <person name="Kurtzman C.P."/>
            <person name="Blackwell M."/>
            <person name="Grigoriev I.V."/>
            <person name="Jeffries T.W."/>
        </authorList>
    </citation>
    <scope>NUCLEOTIDE SEQUENCE [LARGE SCALE GENOMIC DNA]</scope>
    <source>
        <strain evidence="8">NRRL Y-12698</strain>
    </source>
</reference>
<dbReference type="InterPro" id="IPR036291">
    <property type="entry name" value="NAD(P)-bd_dom_sf"/>
</dbReference>
<comment type="cofactor">
    <cofactor evidence="1 5">
        <name>Zn(2+)</name>
        <dbReference type="ChEBI" id="CHEBI:29105"/>
    </cofactor>
</comment>
<evidence type="ECO:0000259" key="6">
    <source>
        <dbReference type="SMART" id="SM00829"/>
    </source>
</evidence>
<gene>
    <name evidence="7" type="ORF">BABINDRAFT_165682</name>
</gene>
<keyword evidence="2 5" id="KW-0479">Metal-binding</keyword>
<dbReference type="Gene3D" id="3.40.50.720">
    <property type="entry name" value="NAD(P)-binding Rossmann-like Domain"/>
    <property type="match status" value="1"/>
</dbReference>
<keyword evidence="3 5" id="KW-0862">Zinc</keyword>
<dbReference type="PANTHER" id="PTHR42813">
    <property type="entry name" value="ZINC-TYPE ALCOHOL DEHYDROGENASE-LIKE"/>
    <property type="match status" value="1"/>
</dbReference>
<dbReference type="OrthoDB" id="3941538at2759"/>
<dbReference type="STRING" id="984486.A0A1E3QTA8"/>
<dbReference type="CDD" id="cd08284">
    <property type="entry name" value="FDH_like_2"/>
    <property type="match status" value="1"/>
</dbReference>
<evidence type="ECO:0000256" key="4">
    <source>
        <dbReference type="ARBA" id="ARBA00023002"/>
    </source>
</evidence>
<dbReference type="SMART" id="SM00829">
    <property type="entry name" value="PKS_ER"/>
    <property type="match status" value="1"/>
</dbReference>
<dbReference type="PROSITE" id="PS00059">
    <property type="entry name" value="ADH_ZINC"/>
    <property type="match status" value="1"/>
</dbReference>